<dbReference type="Proteomes" id="UP000055590">
    <property type="component" value="Chromosome"/>
</dbReference>
<gene>
    <name evidence="2" type="ORF">AKJ08_0043</name>
</gene>
<dbReference type="PANTHER" id="PTHR46889:SF4">
    <property type="entry name" value="TRANSPOSASE INSO FOR INSERTION SEQUENCE ELEMENT IS911B-RELATED"/>
    <property type="match status" value="1"/>
</dbReference>
<dbReference type="InterPro" id="IPR009057">
    <property type="entry name" value="Homeodomain-like_sf"/>
</dbReference>
<protein>
    <submittedName>
        <fullName evidence="2">Mobile element protein</fullName>
    </submittedName>
</protein>
<keyword evidence="3" id="KW-1185">Reference proteome</keyword>
<dbReference type="InterPro" id="IPR036397">
    <property type="entry name" value="RNaseH_sf"/>
</dbReference>
<dbReference type="Gene3D" id="3.30.420.10">
    <property type="entry name" value="Ribonuclease H-like superfamily/Ribonuclease H"/>
    <property type="match status" value="1"/>
</dbReference>
<sequence>MIVELLDEAVVSGARFERACEEIGLSARSVQRWRAGAEDDLRCGPLTAPRNKLSEAEQQRILALVTSPRFRDLSPAQIVPLLADEGIYVASEATIYRLLRREKLLKHRQASRPPMRRKRPEHVATGPNQVWVWDITYLRGPIRGMFFRLYTILDLWSRKVVGWAVHEVESEELAKKLFVETCRRLDVNPSGMVFHADNGAAMKGPTLQATLQVLGVVPSFSRPRVSNDNAFAEAHFRTMKYRPDFPSRPFASLTVARAWVESFVAWYNATHLHSGIRFVTPAQRHAGQDLAILEKRAGVYAAARERWPGRWSGSTRNWSRIQHVRLTPERTAAA</sequence>
<evidence type="ECO:0000313" key="3">
    <source>
        <dbReference type="Proteomes" id="UP000055590"/>
    </source>
</evidence>
<dbReference type="GO" id="GO:0015074">
    <property type="term" value="P:DNA integration"/>
    <property type="evidence" value="ECO:0007669"/>
    <property type="project" value="InterPro"/>
</dbReference>
<proteinExistence type="predicted"/>
<dbReference type="InterPro" id="IPR050900">
    <property type="entry name" value="Transposase_IS3/IS150/IS904"/>
</dbReference>
<dbReference type="PATRIC" id="fig|1391653.3.peg.48"/>
<organism evidence="2 3">
    <name type="scientific">Vulgatibacter incomptus</name>
    <dbReference type="NCBI Taxonomy" id="1391653"/>
    <lineage>
        <taxon>Bacteria</taxon>
        <taxon>Pseudomonadati</taxon>
        <taxon>Myxococcota</taxon>
        <taxon>Myxococcia</taxon>
        <taxon>Myxococcales</taxon>
        <taxon>Cystobacterineae</taxon>
        <taxon>Vulgatibacteraceae</taxon>
        <taxon>Vulgatibacter</taxon>
    </lineage>
</organism>
<feature type="domain" description="Integrase catalytic" evidence="1">
    <location>
        <begin position="123"/>
        <end position="289"/>
    </location>
</feature>
<dbReference type="EMBL" id="CP012332">
    <property type="protein sequence ID" value="AKU89656.1"/>
    <property type="molecule type" value="Genomic_DNA"/>
</dbReference>
<dbReference type="KEGG" id="vin:AKJ08_0043"/>
<dbReference type="AlphaFoldDB" id="A0A0K1P894"/>
<dbReference type="PROSITE" id="PS50994">
    <property type="entry name" value="INTEGRASE"/>
    <property type="match status" value="1"/>
</dbReference>
<name>A0A0K1P894_9BACT</name>
<dbReference type="STRING" id="1391653.AKJ08_0043"/>
<dbReference type="Pfam" id="PF00665">
    <property type="entry name" value="rve"/>
    <property type="match status" value="1"/>
</dbReference>
<dbReference type="PANTHER" id="PTHR46889">
    <property type="entry name" value="TRANSPOSASE INSF FOR INSERTION SEQUENCE IS3B-RELATED"/>
    <property type="match status" value="1"/>
</dbReference>
<accession>A0A0K1P894</accession>
<dbReference type="SUPFAM" id="SSF53098">
    <property type="entry name" value="Ribonuclease H-like"/>
    <property type="match status" value="1"/>
</dbReference>
<reference evidence="2 3" key="1">
    <citation type="submission" date="2015-08" db="EMBL/GenBank/DDBJ databases">
        <authorList>
            <person name="Babu N.S."/>
            <person name="Beckwith C.J."/>
            <person name="Beseler K.G."/>
            <person name="Brison A."/>
            <person name="Carone J.V."/>
            <person name="Caskin T.P."/>
            <person name="Diamond M."/>
            <person name="Durham M.E."/>
            <person name="Foxe J.M."/>
            <person name="Go M."/>
            <person name="Henderson B.A."/>
            <person name="Jones I.B."/>
            <person name="McGettigan J.A."/>
            <person name="Micheletti S.J."/>
            <person name="Nasrallah M.E."/>
            <person name="Ortiz D."/>
            <person name="Piller C.R."/>
            <person name="Privatt S.R."/>
            <person name="Schneider S.L."/>
            <person name="Sharp S."/>
            <person name="Smith T.C."/>
            <person name="Stanton J.D."/>
            <person name="Ullery H.E."/>
            <person name="Wilson R.J."/>
            <person name="Serrano M.G."/>
            <person name="Buck G."/>
            <person name="Lee V."/>
            <person name="Wang Y."/>
            <person name="Carvalho R."/>
            <person name="Voegtly L."/>
            <person name="Shi R."/>
            <person name="Duckworth R."/>
            <person name="Johnson A."/>
            <person name="Loviza R."/>
            <person name="Walstead R."/>
            <person name="Shah Z."/>
            <person name="Kiflezghi M."/>
            <person name="Wade K."/>
            <person name="Ball S.L."/>
            <person name="Bradley K.W."/>
            <person name="Asai D.J."/>
            <person name="Bowman C.A."/>
            <person name="Russell D.A."/>
            <person name="Pope W.H."/>
            <person name="Jacobs-Sera D."/>
            <person name="Hendrix R.W."/>
            <person name="Hatfull G.F."/>
        </authorList>
    </citation>
    <scope>NUCLEOTIDE SEQUENCE [LARGE SCALE GENOMIC DNA]</scope>
    <source>
        <strain evidence="2 3">DSM 27710</strain>
    </source>
</reference>
<dbReference type="GO" id="GO:0003676">
    <property type="term" value="F:nucleic acid binding"/>
    <property type="evidence" value="ECO:0007669"/>
    <property type="project" value="InterPro"/>
</dbReference>
<dbReference type="Pfam" id="PF13565">
    <property type="entry name" value="HTH_32"/>
    <property type="match status" value="1"/>
</dbReference>
<dbReference type="InterPro" id="IPR001584">
    <property type="entry name" value="Integrase_cat-core"/>
</dbReference>
<dbReference type="NCBIfam" id="NF033516">
    <property type="entry name" value="transpos_IS3"/>
    <property type="match status" value="1"/>
</dbReference>
<evidence type="ECO:0000313" key="2">
    <source>
        <dbReference type="EMBL" id="AKU89656.1"/>
    </source>
</evidence>
<dbReference type="InterPro" id="IPR048020">
    <property type="entry name" value="Transpos_IS3"/>
</dbReference>
<evidence type="ECO:0000259" key="1">
    <source>
        <dbReference type="PROSITE" id="PS50994"/>
    </source>
</evidence>
<dbReference type="SUPFAM" id="SSF46689">
    <property type="entry name" value="Homeodomain-like"/>
    <property type="match status" value="1"/>
</dbReference>
<dbReference type="InterPro" id="IPR012337">
    <property type="entry name" value="RNaseH-like_sf"/>
</dbReference>